<gene>
    <name evidence="1" type="ORF">SAMN04488514_1033</name>
</gene>
<evidence type="ECO:0000313" key="2">
    <source>
        <dbReference type="Proteomes" id="UP000199440"/>
    </source>
</evidence>
<protein>
    <submittedName>
        <fullName evidence="1">Uncharacterized protein</fullName>
    </submittedName>
</protein>
<reference evidence="1 2" key="1">
    <citation type="submission" date="2016-10" db="EMBL/GenBank/DDBJ databases">
        <authorList>
            <person name="de Groot N.N."/>
        </authorList>
    </citation>
    <scope>NUCLEOTIDE SEQUENCE [LARGE SCALE GENOMIC DNA]</scope>
    <source>
        <strain evidence="1 2">DSM 19886</strain>
    </source>
</reference>
<proteinExistence type="predicted"/>
<keyword evidence="2" id="KW-1185">Reference proteome</keyword>
<evidence type="ECO:0000313" key="1">
    <source>
        <dbReference type="EMBL" id="SDL80591.1"/>
    </source>
</evidence>
<sequence length="183" mass="21378">MIICSQNSQIKEIKFEGKSTEENKYIEILKLKDRNALIIQIGYSSYPIKGLDSDLIVYLNNGQVKLYKVSESVGSELKPKIKRGRLKKNEYSRYWKFLNTCISKEKFKIDKAKLNLENKENTTLPLAISAGQTYHFRLHQNKKYTIYSSFAPKIYISLKSQGFEEMQRLVDLMEGFKNMINKN</sequence>
<dbReference type="Proteomes" id="UP000199440">
    <property type="component" value="Unassembled WGS sequence"/>
</dbReference>
<name>A0A1G9N2V2_9FLAO</name>
<accession>A0A1G9N2V2</accession>
<dbReference type="EMBL" id="FNGV01000003">
    <property type="protein sequence ID" value="SDL80591.1"/>
    <property type="molecule type" value="Genomic_DNA"/>
</dbReference>
<dbReference type="AlphaFoldDB" id="A0A1G9N2V2"/>
<organism evidence="1 2">
    <name type="scientific">Kriegella aquimaris</name>
    <dbReference type="NCBI Taxonomy" id="192904"/>
    <lineage>
        <taxon>Bacteria</taxon>
        <taxon>Pseudomonadati</taxon>
        <taxon>Bacteroidota</taxon>
        <taxon>Flavobacteriia</taxon>
        <taxon>Flavobacteriales</taxon>
        <taxon>Flavobacteriaceae</taxon>
        <taxon>Kriegella</taxon>
    </lineage>
</organism>